<reference evidence="2 3" key="1">
    <citation type="submission" date="2020-11" db="EMBL/GenBank/DDBJ databases">
        <title>Streptomyces spirodelae sp. nov., isolated from duckweed.</title>
        <authorList>
            <person name="Saimee Y."/>
            <person name="Duangmal K."/>
        </authorList>
    </citation>
    <scope>NUCLEOTIDE SEQUENCE [LARGE SCALE GENOMIC DNA]</scope>
    <source>
        <strain evidence="2 3">S16-07</strain>
    </source>
</reference>
<dbReference type="RefSeq" id="WP_209240956.1">
    <property type="nucleotide sequence ID" value="NZ_JADKMA010000098.1"/>
</dbReference>
<dbReference type="Pfam" id="PF03466">
    <property type="entry name" value="LysR_substrate"/>
    <property type="match status" value="1"/>
</dbReference>
<dbReference type="SUPFAM" id="SSF53850">
    <property type="entry name" value="Periplasmic binding protein-like II"/>
    <property type="match status" value="1"/>
</dbReference>
<evidence type="ECO:0000313" key="3">
    <source>
        <dbReference type="Proteomes" id="UP001519064"/>
    </source>
</evidence>
<dbReference type="EMBL" id="JADKMA010000098">
    <property type="protein sequence ID" value="MBO8193843.1"/>
    <property type="molecule type" value="Genomic_DNA"/>
</dbReference>
<protein>
    <recommendedName>
        <fullName evidence="1">LysR substrate-binding domain-containing protein</fullName>
    </recommendedName>
</protein>
<sequence>MHADSPAVDDLRFVQRPLMDDFLDLVVPLGHPLAGRGPVELAAVSGEDWTTLPTTRIASSRRCAPPPVLHRAGALLDEWPAVPAGIGHGMGCIWCSG</sequence>
<keyword evidence="3" id="KW-1185">Reference proteome</keyword>
<proteinExistence type="predicted"/>
<evidence type="ECO:0000259" key="1">
    <source>
        <dbReference type="Pfam" id="PF03466"/>
    </source>
</evidence>
<evidence type="ECO:0000313" key="2">
    <source>
        <dbReference type="EMBL" id="MBO8193843.1"/>
    </source>
</evidence>
<dbReference type="Proteomes" id="UP001519064">
    <property type="component" value="Unassembled WGS sequence"/>
</dbReference>
<name>A0ABS3XEM8_9ACTN</name>
<organism evidence="2 3">
    <name type="scientific">Streptomyces oryzae</name>
    <dbReference type="NCBI Taxonomy" id="1434886"/>
    <lineage>
        <taxon>Bacteria</taxon>
        <taxon>Bacillati</taxon>
        <taxon>Actinomycetota</taxon>
        <taxon>Actinomycetes</taxon>
        <taxon>Kitasatosporales</taxon>
        <taxon>Streptomycetaceae</taxon>
        <taxon>Streptomyces</taxon>
    </lineage>
</organism>
<feature type="domain" description="LysR substrate-binding" evidence="1">
    <location>
        <begin position="9"/>
        <end position="95"/>
    </location>
</feature>
<gene>
    <name evidence="2" type="ORF">ITI46_19565</name>
</gene>
<accession>A0ABS3XEM8</accession>
<comment type="caution">
    <text evidence="2">The sequence shown here is derived from an EMBL/GenBank/DDBJ whole genome shotgun (WGS) entry which is preliminary data.</text>
</comment>
<dbReference type="Gene3D" id="3.40.190.10">
    <property type="entry name" value="Periplasmic binding protein-like II"/>
    <property type="match status" value="2"/>
</dbReference>
<dbReference type="InterPro" id="IPR005119">
    <property type="entry name" value="LysR_subst-bd"/>
</dbReference>